<feature type="compositionally biased region" description="Low complexity" evidence="8">
    <location>
        <begin position="46"/>
        <end position="61"/>
    </location>
</feature>
<comment type="subcellular location">
    <subcellularLocation>
        <location evidence="1">Nucleus</location>
    </subcellularLocation>
</comment>
<dbReference type="AlphaFoldDB" id="A0A0D7A295"/>
<protein>
    <recommendedName>
        <fullName evidence="9">BZIP domain-containing protein</fullName>
    </recommendedName>
</protein>
<dbReference type="PANTHER" id="PTHR47416:SF8">
    <property type="entry name" value="BASIC-LEUCINE ZIPPER TRANSCRIPTION FACTOR E-RELATED"/>
    <property type="match status" value="1"/>
</dbReference>
<evidence type="ECO:0000256" key="1">
    <source>
        <dbReference type="ARBA" id="ARBA00004123"/>
    </source>
</evidence>
<accession>A0A0D7A295</accession>
<dbReference type="OrthoDB" id="674948at2759"/>
<keyword evidence="6" id="KW-0539">Nucleus</keyword>
<evidence type="ECO:0000313" key="11">
    <source>
        <dbReference type="Proteomes" id="UP000054144"/>
    </source>
</evidence>
<dbReference type="Pfam" id="PF00170">
    <property type="entry name" value="bZIP_1"/>
    <property type="match status" value="1"/>
</dbReference>
<dbReference type="PROSITE" id="PS50217">
    <property type="entry name" value="BZIP"/>
    <property type="match status" value="1"/>
</dbReference>
<keyword evidence="7" id="KW-0175">Coiled coil</keyword>
<dbReference type="EMBL" id="KN882089">
    <property type="protein sequence ID" value="KIY44494.1"/>
    <property type="molecule type" value="Genomic_DNA"/>
</dbReference>
<dbReference type="InterPro" id="IPR004827">
    <property type="entry name" value="bZIP"/>
</dbReference>
<dbReference type="GO" id="GO:0005634">
    <property type="term" value="C:nucleus"/>
    <property type="evidence" value="ECO:0007669"/>
    <property type="project" value="UniProtKB-SubCell"/>
</dbReference>
<keyword evidence="3" id="KW-0805">Transcription regulation</keyword>
<dbReference type="Proteomes" id="UP000054144">
    <property type="component" value="Unassembled WGS sequence"/>
</dbReference>
<feature type="domain" description="BZIP" evidence="9">
    <location>
        <begin position="170"/>
        <end position="220"/>
    </location>
</feature>
<dbReference type="InterPro" id="IPR046347">
    <property type="entry name" value="bZIP_sf"/>
</dbReference>
<keyword evidence="11" id="KW-1185">Reference proteome</keyword>
<name>A0A0D7A295_9AGAR</name>
<evidence type="ECO:0000256" key="4">
    <source>
        <dbReference type="ARBA" id="ARBA00023125"/>
    </source>
</evidence>
<organism evidence="10 11">
    <name type="scientific">Fistulina hepatica ATCC 64428</name>
    <dbReference type="NCBI Taxonomy" id="1128425"/>
    <lineage>
        <taxon>Eukaryota</taxon>
        <taxon>Fungi</taxon>
        <taxon>Dikarya</taxon>
        <taxon>Basidiomycota</taxon>
        <taxon>Agaricomycotina</taxon>
        <taxon>Agaricomycetes</taxon>
        <taxon>Agaricomycetidae</taxon>
        <taxon>Agaricales</taxon>
        <taxon>Fistulinaceae</taxon>
        <taxon>Fistulina</taxon>
    </lineage>
</organism>
<dbReference type="GO" id="GO:0003677">
    <property type="term" value="F:DNA binding"/>
    <property type="evidence" value="ECO:0007669"/>
    <property type="project" value="UniProtKB-KW"/>
</dbReference>
<comment type="similarity">
    <text evidence="2">Belongs to the bZIP family.</text>
</comment>
<keyword evidence="5" id="KW-0804">Transcription</keyword>
<evidence type="ECO:0000256" key="3">
    <source>
        <dbReference type="ARBA" id="ARBA00023015"/>
    </source>
</evidence>
<dbReference type="GO" id="GO:0003700">
    <property type="term" value="F:DNA-binding transcription factor activity"/>
    <property type="evidence" value="ECO:0007669"/>
    <property type="project" value="InterPro"/>
</dbReference>
<evidence type="ECO:0000256" key="5">
    <source>
        <dbReference type="ARBA" id="ARBA00023163"/>
    </source>
</evidence>
<sequence length="559" mass="59161">MSSLYLPLSHVIAQDAPLLSPVSIEDQWPSMASPSPDFIHYGSVGSASSPPSSAPSIASNSPCPSTLLQMRLTPEVSESDACMSTHQLFDFPDTVKPYSASVPSPPVPVAQQSVPQQQQQHRVQLYIDPSAIPSLAEKRSGPLPQAQAKKSRIGERIHSKDFVPPDVSGLSKREARLVKNRAAAFLSRQRKREEFESMEIRVAELERENARLLALTQNLNACETGSKPQDDSQALAQEVAALRAQLAAAEERERNLAAELASKNASIAAANDSASPRASHSQIKVETQDAVIPPTSMSRLSGLTTPTKSASLGLMVLLCALPTLLSGVPANTAPNNALFSLPTPATASSSSFGMSSLFPSNFDRWSVHDNDLSLDFGLDPKSRPGVLSGLASGIRKLEFADTESVALAGLRGLDISFDTASSEDGKIRVRIHSPSSSAQSRATSPGAASSVSSSDSSSSFATDVLATPPLSTSDPFLGVGSPIDMDYGFSFAADGSQMLFDRTSCLSPDPCFSSPFGSELSFGESTATSVASQKRHVRISLRTPPIEGGEGGEWEVQFC</sequence>
<evidence type="ECO:0000256" key="8">
    <source>
        <dbReference type="SAM" id="MobiDB-lite"/>
    </source>
</evidence>
<evidence type="ECO:0000256" key="2">
    <source>
        <dbReference type="ARBA" id="ARBA00007163"/>
    </source>
</evidence>
<dbReference type="SUPFAM" id="SSF57959">
    <property type="entry name" value="Leucine zipper domain"/>
    <property type="match status" value="1"/>
</dbReference>
<gene>
    <name evidence="10" type="ORF">FISHEDRAFT_61788</name>
</gene>
<evidence type="ECO:0000256" key="7">
    <source>
        <dbReference type="SAM" id="Coils"/>
    </source>
</evidence>
<evidence type="ECO:0000259" key="9">
    <source>
        <dbReference type="PROSITE" id="PS50217"/>
    </source>
</evidence>
<feature type="compositionally biased region" description="Low complexity" evidence="8">
    <location>
        <begin position="433"/>
        <end position="457"/>
    </location>
</feature>
<feature type="region of interest" description="Disordered" evidence="8">
    <location>
        <begin position="135"/>
        <end position="156"/>
    </location>
</feature>
<feature type="region of interest" description="Disordered" evidence="8">
    <location>
        <begin position="42"/>
        <end position="61"/>
    </location>
</feature>
<feature type="region of interest" description="Disordered" evidence="8">
    <location>
        <begin position="428"/>
        <end position="457"/>
    </location>
</feature>
<evidence type="ECO:0000313" key="10">
    <source>
        <dbReference type="EMBL" id="KIY44494.1"/>
    </source>
</evidence>
<keyword evidence="4" id="KW-0238">DNA-binding</keyword>
<feature type="coiled-coil region" evidence="7">
    <location>
        <begin position="188"/>
        <end position="266"/>
    </location>
</feature>
<dbReference type="CDD" id="cd14812">
    <property type="entry name" value="bZIP_u3"/>
    <property type="match status" value="1"/>
</dbReference>
<dbReference type="PANTHER" id="PTHR47416">
    <property type="entry name" value="BASIC-LEUCINE ZIPPER TRANSCRIPTION FACTOR F-RELATED"/>
    <property type="match status" value="1"/>
</dbReference>
<dbReference type="Gene3D" id="1.20.5.170">
    <property type="match status" value="1"/>
</dbReference>
<evidence type="ECO:0000256" key="6">
    <source>
        <dbReference type="ARBA" id="ARBA00023242"/>
    </source>
</evidence>
<reference evidence="10 11" key="1">
    <citation type="journal article" date="2015" name="Fungal Genet. Biol.">
        <title>Evolution of novel wood decay mechanisms in Agaricales revealed by the genome sequences of Fistulina hepatica and Cylindrobasidium torrendii.</title>
        <authorList>
            <person name="Floudas D."/>
            <person name="Held B.W."/>
            <person name="Riley R."/>
            <person name="Nagy L.G."/>
            <person name="Koehler G."/>
            <person name="Ransdell A.S."/>
            <person name="Younus H."/>
            <person name="Chow J."/>
            <person name="Chiniquy J."/>
            <person name="Lipzen A."/>
            <person name="Tritt A."/>
            <person name="Sun H."/>
            <person name="Haridas S."/>
            <person name="LaButti K."/>
            <person name="Ohm R.A."/>
            <person name="Kues U."/>
            <person name="Blanchette R.A."/>
            <person name="Grigoriev I.V."/>
            <person name="Minto R.E."/>
            <person name="Hibbett D.S."/>
        </authorList>
    </citation>
    <scope>NUCLEOTIDE SEQUENCE [LARGE SCALE GENOMIC DNA]</scope>
    <source>
        <strain evidence="10 11">ATCC 64428</strain>
    </source>
</reference>
<proteinExistence type="inferred from homology"/>
<dbReference type="SMART" id="SM00338">
    <property type="entry name" value="BRLZ"/>
    <property type="match status" value="1"/>
</dbReference>